<feature type="domain" description="Alpha-1,3-glucanase catalytic" evidence="8">
    <location>
        <begin position="249"/>
        <end position="466"/>
    </location>
</feature>
<evidence type="ECO:0000313" key="9">
    <source>
        <dbReference type="EMBL" id="GMA24722.1"/>
    </source>
</evidence>
<dbReference type="RefSeq" id="WP_284293462.1">
    <property type="nucleotide sequence ID" value="NZ_BSUK01000001.1"/>
</dbReference>
<accession>A0ABQ6I3A1</accession>
<evidence type="ECO:0000256" key="4">
    <source>
        <dbReference type="SAM" id="SignalP"/>
    </source>
</evidence>
<feature type="signal peptide" evidence="4">
    <location>
        <begin position="1"/>
        <end position="24"/>
    </location>
</feature>
<dbReference type="Gene3D" id="2.160.20.10">
    <property type="entry name" value="Single-stranded right-handed beta-helix, Pectin lyase-like"/>
    <property type="match status" value="1"/>
</dbReference>
<dbReference type="SMART" id="SM00710">
    <property type="entry name" value="PbH1"/>
    <property type="match status" value="6"/>
</dbReference>
<evidence type="ECO:0000256" key="1">
    <source>
        <dbReference type="ARBA" id="ARBA00004496"/>
    </source>
</evidence>
<dbReference type="Proteomes" id="UP001157091">
    <property type="component" value="Unassembled WGS sequence"/>
</dbReference>
<feature type="domain" description="CBM6/CBM35/CBM36-like 1" evidence="7">
    <location>
        <begin position="69"/>
        <end position="208"/>
    </location>
</feature>
<dbReference type="InterPro" id="IPR012334">
    <property type="entry name" value="Pectin_lyas_fold"/>
</dbReference>
<feature type="chain" id="PRO_5045277482" description="ASPM-SPD-2-Hydin domain-containing protein" evidence="4">
    <location>
        <begin position="25"/>
        <end position="843"/>
    </location>
</feature>
<dbReference type="InterPro" id="IPR008979">
    <property type="entry name" value="Galactose-bd-like_sf"/>
</dbReference>
<evidence type="ECO:0000259" key="6">
    <source>
        <dbReference type="Pfam" id="PF15780"/>
    </source>
</evidence>
<dbReference type="SUPFAM" id="SSF51126">
    <property type="entry name" value="Pectin lyase-like"/>
    <property type="match status" value="1"/>
</dbReference>
<dbReference type="InterPro" id="IPR031549">
    <property type="entry name" value="ASH"/>
</dbReference>
<dbReference type="Pfam" id="PF22816">
    <property type="entry name" value="CatAgl_D2"/>
    <property type="match status" value="1"/>
</dbReference>
<keyword evidence="10" id="KW-1185">Reference proteome</keyword>
<protein>
    <recommendedName>
        <fullName evidence="11">ASPM-SPD-2-Hydin domain-containing protein</fullName>
    </recommendedName>
</protein>
<proteinExistence type="predicted"/>
<dbReference type="SUPFAM" id="SSF49785">
    <property type="entry name" value="Galactose-binding domain-like"/>
    <property type="match status" value="1"/>
</dbReference>
<dbReference type="Pfam" id="PF15780">
    <property type="entry name" value="ASH"/>
    <property type="match status" value="1"/>
</dbReference>
<dbReference type="NCBIfam" id="NF012200">
    <property type="entry name" value="choice_anch_D"/>
    <property type="match status" value="1"/>
</dbReference>
<gene>
    <name evidence="9" type="ORF">GCM10025864_24810</name>
</gene>
<organism evidence="9 10">
    <name type="scientific">Luteimicrobium album</name>
    <dbReference type="NCBI Taxonomy" id="1054550"/>
    <lineage>
        <taxon>Bacteria</taxon>
        <taxon>Bacillati</taxon>
        <taxon>Actinomycetota</taxon>
        <taxon>Actinomycetes</taxon>
        <taxon>Micrococcales</taxon>
        <taxon>Luteimicrobium</taxon>
    </lineage>
</organism>
<evidence type="ECO:0000259" key="7">
    <source>
        <dbReference type="Pfam" id="PF22815"/>
    </source>
</evidence>
<evidence type="ECO:0000256" key="3">
    <source>
        <dbReference type="SAM" id="MobiDB-lite"/>
    </source>
</evidence>
<name>A0ABQ6I3A1_9MICO</name>
<dbReference type="Pfam" id="PF22815">
    <property type="entry name" value="CatAgl_D1"/>
    <property type="match status" value="1"/>
</dbReference>
<comment type="subcellular location">
    <subcellularLocation>
        <location evidence="1">Cytoplasm</location>
    </subcellularLocation>
</comment>
<evidence type="ECO:0000256" key="2">
    <source>
        <dbReference type="ARBA" id="ARBA00022490"/>
    </source>
</evidence>
<dbReference type="Gene3D" id="2.60.40.10">
    <property type="entry name" value="Immunoglobulins"/>
    <property type="match status" value="1"/>
</dbReference>
<dbReference type="InterPro" id="IPR000421">
    <property type="entry name" value="FA58C"/>
</dbReference>
<dbReference type="InterPro" id="IPR011050">
    <property type="entry name" value="Pectin_lyase_fold/virulence"/>
</dbReference>
<sequence>MRPDRPRSVLPAALAAVATVAALAAGVAPASAQGSHAPRPTPTSVPGTALSSLGTSQRLGATGDVGARVPFTEYEAEDAATNGTRLAPTRAYTQLASEASGREAVRLRAGQHLDVVLAKLTNAVDVRYSVPDGTDTTLAVNAVDPRGRATALPSLALTSRYSWAYGNYPFTNDPADGGAHHFFDDARTLLGKTVPAGTTIRFTARADGTVLDLADFEVATRTAAPRGSVDATTFGADPTGTTDSGEALQAALDAASSAGKTLYVPAGTYQVNRQLVVDDVTVVGAGPWYTVLTGDKVGVFGKGAPGSADVHLSGFAIEGTTIVRNDQTTDSGLGGVIGGGSTITDLWIEHTKVGAWLDGPSDGLTLSRLRIQDTWADGINLHDGVARTTVSDTFVRNTGDDGMAMWSDRDADHDDAFTRDTVALPILANAYAIYGGHDNAVTRSVAADTVSHGGGVHVGNRFGAVPLSGTTTVSDDVLLRTGSLNPDEPVQVGAFWLWAADAPITGRVVADGLSILDSSDEAIQVHGSSVTGLTVSDVRIDRAGTFALQLEAAGSGTFRDVVATRLGGATSGRTYGVLDDRSGFALTRQGLSRVSWLGTTRTLPALGQLELKEADGIDFGFQELGTSTTRTLTIHNPGPRAVTVERVLPPAGFTVARGCTTIRAGASCTLTLTFSPTASANYSGLVTIDSTSPAGPYVVMLTGVGFDPDGNLALGRSITSSSQASGFGPANAVDGNPATYFESLDGADYPQTVTLDLGEAFSVDRIVLRLPPGWGARTQNIGIEADGAPLVAATDYTLDPDVDDNSVTITFPATDLRTLTFTLSGNTGWPPASQLSEIEVYAH</sequence>
<evidence type="ECO:0000313" key="10">
    <source>
        <dbReference type="Proteomes" id="UP001157091"/>
    </source>
</evidence>
<dbReference type="InterPro" id="IPR013783">
    <property type="entry name" value="Ig-like_fold"/>
</dbReference>
<dbReference type="InterPro" id="IPR033801">
    <property type="entry name" value="CBM6-CBM35-CBM36-like_1"/>
</dbReference>
<evidence type="ECO:0008006" key="11">
    <source>
        <dbReference type="Google" id="ProtNLM"/>
    </source>
</evidence>
<feature type="domain" description="F5/8 type C" evidence="5">
    <location>
        <begin position="717"/>
        <end position="830"/>
    </location>
</feature>
<reference evidence="10" key="1">
    <citation type="journal article" date="2019" name="Int. J. Syst. Evol. Microbiol.">
        <title>The Global Catalogue of Microorganisms (GCM) 10K type strain sequencing project: providing services to taxonomists for standard genome sequencing and annotation.</title>
        <authorList>
            <consortium name="The Broad Institute Genomics Platform"/>
            <consortium name="The Broad Institute Genome Sequencing Center for Infectious Disease"/>
            <person name="Wu L."/>
            <person name="Ma J."/>
        </authorList>
    </citation>
    <scope>NUCLEOTIDE SEQUENCE [LARGE SCALE GENOMIC DNA]</scope>
    <source>
        <strain evidence="10">NBRC 106348</strain>
    </source>
</reference>
<keyword evidence="2" id="KW-0963">Cytoplasm</keyword>
<dbReference type="InterPro" id="IPR055149">
    <property type="entry name" value="Agl_cat_D2"/>
</dbReference>
<keyword evidence="4" id="KW-0732">Signal</keyword>
<dbReference type="Pfam" id="PF00754">
    <property type="entry name" value="F5_F8_type_C"/>
    <property type="match status" value="1"/>
</dbReference>
<dbReference type="Gene3D" id="2.60.120.260">
    <property type="entry name" value="Galactose-binding domain-like"/>
    <property type="match status" value="1"/>
</dbReference>
<evidence type="ECO:0000259" key="5">
    <source>
        <dbReference type="Pfam" id="PF00754"/>
    </source>
</evidence>
<comment type="caution">
    <text evidence="9">The sequence shown here is derived from an EMBL/GenBank/DDBJ whole genome shotgun (WGS) entry which is preliminary data.</text>
</comment>
<feature type="region of interest" description="Disordered" evidence="3">
    <location>
        <begin position="30"/>
        <end position="64"/>
    </location>
</feature>
<dbReference type="InterPro" id="IPR006626">
    <property type="entry name" value="PbH1"/>
</dbReference>
<dbReference type="EMBL" id="BSUK01000001">
    <property type="protein sequence ID" value="GMA24722.1"/>
    <property type="molecule type" value="Genomic_DNA"/>
</dbReference>
<evidence type="ECO:0000259" key="8">
    <source>
        <dbReference type="Pfam" id="PF22816"/>
    </source>
</evidence>
<feature type="domain" description="Abnormal spindle-like microcephaly-associated protein ASH" evidence="6">
    <location>
        <begin position="617"/>
        <end position="687"/>
    </location>
</feature>
<feature type="compositionally biased region" description="Polar residues" evidence="3">
    <location>
        <begin position="42"/>
        <end position="59"/>
    </location>
</feature>